<evidence type="ECO:0000313" key="2">
    <source>
        <dbReference type="Proteomes" id="UP001165186"/>
    </source>
</evidence>
<reference evidence="1" key="1">
    <citation type="submission" date="2024-09" db="EMBL/GenBank/DDBJ databases">
        <title>Draft Genome Sequences of Neofusicoccum parvum.</title>
        <authorList>
            <person name="Ashida A."/>
            <person name="Camagna M."/>
            <person name="Tanaka A."/>
            <person name="Takemoto D."/>
        </authorList>
    </citation>
    <scope>NUCLEOTIDE SEQUENCE</scope>
    <source>
        <strain evidence="1">PPO83</strain>
    </source>
</reference>
<protein>
    <submittedName>
        <fullName evidence="1">Six-hairpin glycosidase-like protein</fullName>
    </submittedName>
</protein>
<accession>A0ACB5RQ90</accession>
<keyword evidence="2" id="KW-1185">Reference proteome</keyword>
<gene>
    <name evidence="1" type="primary">g2430</name>
    <name evidence="1" type="ORF">NpPPO83_00002430</name>
</gene>
<comment type="caution">
    <text evidence="1">The sequence shown here is derived from an EMBL/GenBank/DDBJ whole genome shotgun (WGS) entry which is preliminary data.</text>
</comment>
<dbReference type="EMBL" id="BSXG01000003">
    <property type="protein sequence ID" value="GME22687.1"/>
    <property type="molecule type" value="Genomic_DNA"/>
</dbReference>
<organism evidence="1 2">
    <name type="scientific">Neofusicoccum parvum</name>
    <dbReference type="NCBI Taxonomy" id="310453"/>
    <lineage>
        <taxon>Eukaryota</taxon>
        <taxon>Fungi</taxon>
        <taxon>Dikarya</taxon>
        <taxon>Ascomycota</taxon>
        <taxon>Pezizomycotina</taxon>
        <taxon>Dothideomycetes</taxon>
        <taxon>Dothideomycetes incertae sedis</taxon>
        <taxon>Botryosphaeriales</taxon>
        <taxon>Botryosphaeriaceae</taxon>
        <taxon>Neofusicoccum</taxon>
    </lineage>
</organism>
<proteinExistence type="predicted"/>
<name>A0ACB5RQ90_9PEZI</name>
<evidence type="ECO:0000313" key="1">
    <source>
        <dbReference type="EMBL" id="GME22687.1"/>
    </source>
</evidence>
<dbReference type="Proteomes" id="UP001165186">
    <property type="component" value="Unassembled WGS sequence"/>
</dbReference>
<sequence length="495" mass="51795">MRHHYCFVAVANGVALLALLSLSPSPSAADAKAPWASTPAPKPTDTGKRAAEIGPADTTEISGSNDFYGSYRVLGNLSVEVDGLTDVSSYNRSLGLETGLYTTKFDADGGSYKSTVYCLFPNQVCIYALNSSGTFPDITISIEPQQATSDPQDATCGSGYVRFTKLTQAGPQDGMKYDAIARLVGSSAKTTICSNITDGALIVLSRWDTSSIETILAAGTNYDQNKGHAENNYSFKGEDPGPKDYQSLAQAFVLELPDTLGSACPETSEAIARCNTSTGYGDPFVESLIFDYGRHLLITPARPGVLPANLQGKWSQTLSVDCHANTSIQMDYWHANQTGLAGRAPSTTGTLVANPAGASSLELLKPRTSNADVPPSATTPGTAFARTASSSSTPAPTRGIEASAALPDRRHDAPPSTGPHLTAQGTAAEWKSAGLDVRGDAHRPAHLSHLLGWYPGYSLAAGSILPTNTSFAPPAVVVMGLTVPGGEWGLGGFRL</sequence>